<evidence type="ECO:0000313" key="14">
    <source>
        <dbReference type="EMBL" id="KAJ7969400.1"/>
    </source>
</evidence>
<organism evidence="14 15">
    <name type="scientific">Quillaja saponaria</name>
    <name type="common">Soap bark tree</name>
    <dbReference type="NCBI Taxonomy" id="32244"/>
    <lineage>
        <taxon>Eukaryota</taxon>
        <taxon>Viridiplantae</taxon>
        <taxon>Streptophyta</taxon>
        <taxon>Embryophyta</taxon>
        <taxon>Tracheophyta</taxon>
        <taxon>Spermatophyta</taxon>
        <taxon>Magnoliopsida</taxon>
        <taxon>eudicotyledons</taxon>
        <taxon>Gunneridae</taxon>
        <taxon>Pentapetalae</taxon>
        <taxon>rosids</taxon>
        <taxon>fabids</taxon>
        <taxon>Fabales</taxon>
        <taxon>Quillajaceae</taxon>
        <taxon>Quillaja</taxon>
    </lineage>
</organism>
<evidence type="ECO:0000256" key="2">
    <source>
        <dbReference type="ARBA" id="ARBA00022512"/>
    </source>
</evidence>
<reference evidence="14" key="1">
    <citation type="journal article" date="2023" name="Science">
        <title>Elucidation of the pathway for biosynthesis of saponin adjuvants from the soapbark tree.</title>
        <authorList>
            <person name="Reed J."/>
            <person name="Orme A."/>
            <person name="El-Demerdash A."/>
            <person name="Owen C."/>
            <person name="Martin L.B.B."/>
            <person name="Misra R.C."/>
            <person name="Kikuchi S."/>
            <person name="Rejzek M."/>
            <person name="Martin A.C."/>
            <person name="Harkess A."/>
            <person name="Leebens-Mack J."/>
            <person name="Louveau T."/>
            <person name="Stephenson M.J."/>
            <person name="Osbourn A."/>
        </authorList>
    </citation>
    <scope>NUCLEOTIDE SEQUENCE</scope>
    <source>
        <strain evidence="14">S10</strain>
    </source>
</reference>
<evidence type="ECO:0000256" key="6">
    <source>
        <dbReference type="ARBA" id="ARBA00022737"/>
    </source>
</evidence>
<evidence type="ECO:0000256" key="10">
    <source>
        <dbReference type="ARBA" id="ARBA00041871"/>
    </source>
</evidence>
<dbReference type="GO" id="GO:0071555">
    <property type="term" value="P:cell wall organization"/>
    <property type="evidence" value="ECO:0007669"/>
    <property type="project" value="UniProtKB-KW"/>
</dbReference>
<evidence type="ECO:0000256" key="8">
    <source>
        <dbReference type="ARBA" id="ARBA00023278"/>
    </source>
</evidence>
<dbReference type="Pfam" id="PF13855">
    <property type="entry name" value="LRR_8"/>
    <property type="match status" value="1"/>
</dbReference>
<keyword evidence="9" id="KW-0961">Cell wall biogenesis/degradation</keyword>
<dbReference type="SUPFAM" id="SSF52058">
    <property type="entry name" value="L domain-like"/>
    <property type="match status" value="1"/>
</dbReference>
<dbReference type="GO" id="GO:0009860">
    <property type="term" value="P:pollen tube growth"/>
    <property type="evidence" value="ECO:0007669"/>
    <property type="project" value="UniProtKB-ARBA"/>
</dbReference>
<dbReference type="Pfam" id="PF00560">
    <property type="entry name" value="LRR_1"/>
    <property type="match status" value="1"/>
</dbReference>
<dbReference type="EMBL" id="JARAOO010000005">
    <property type="protein sequence ID" value="KAJ7969400.1"/>
    <property type="molecule type" value="Genomic_DNA"/>
</dbReference>
<name>A0AAD7M608_QUISA</name>
<comment type="subcellular location">
    <subcellularLocation>
        <location evidence="1">Secreted</location>
        <location evidence="1">Cell wall</location>
    </subcellularLocation>
</comment>
<evidence type="ECO:0000259" key="13">
    <source>
        <dbReference type="Pfam" id="PF08263"/>
    </source>
</evidence>
<feature type="signal peptide" evidence="12">
    <location>
        <begin position="1"/>
        <end position="28"/>
    </location>
</feature>
<dbReference type="Proteomes" id="UP001163823">
    <property type="component" value="Chromosome 5"/>
</dbReference>
<dbReference type="Gene3D" id="3.80.10.10">
    <property type="entry name" value="Ribonuclease Inhibitor"/>
    <property type="match status" value="1"/>
</dbReference>
<dbReference type="InterPro" id="IPR001611">
    <property type="entry name" value="Leu-rich_rpt"/>
</dbReference>
<dbReference type="AlphaFoldDB" id="A0AAD7M608"/>
<dbReference type="Pfam" id="PF08263">
    <property type="entry name" value="LRRNT_2"/>
    <property type="match status" value="1"/>
</dbReference>
<dbReference type="InterPro" id="IPR013210">
    <property type="entry name" value="LRR_N_plant-typ"/>
</dbReference>
<dbReference type="FunFam" id="3.80.10.10:FF:000742">
    <property type="entry name" value="Pollen-specific leucine-rich repeat extensin-like protein 1"/>
    <property type="match status" value="1"/>
</dbReference>
<feature type="chain" id="PRO_5041928254" description="Cell wall hydroxyproline-rich glycoprotein" evidence="12">
    <location>
        <begin position="29"/>
        <end position="404"/>
    </location>
</feature>
<dbReference type="InterPro" id="IPR032675">
    <property type="entry name" value="LRR_dom_sf"/>
</dbReference>
<evidence type="ECO:0000256" key="11">
    <source>
        <dbReference type="ARBA" id="ARBA00054567"/>
    </source>
</evidence>
<protein>
    <recommendedName>
        <fullName evidence="10">Cell wall hydroxyproline-rich glycoprotein</fullName>
    </recommendedName>
</protein>
<keyword evidence="4" id="KW-0433">Leucine-rich repeat</keyword>
<proteinExistence type="predicted"/>
<dbReference type="KEGG" id="qsa:O6P43_013374"/>
<keyword evidence="2" id="KW-0134">Cell wall</keyword>
<keyword evidence="6" id="KW-0677">Repeat</keyword>
<keyword evidence="15" id="KW-1185">Reference proteome</keyword>
<evidence type="ECO:0000256" key="1">
    <source>
        <dbReference type="ARBA" id="ARBA00004191"/>
    </source>
</evidence>
<evidence type="ECO:0000256" key="4">
    <source>
        <dbReference type="ARBA" id="ARBA00022614"/>
    </source>
</evidence>
<comment type="function">
    <text evidence="11">Modulates cell morphogenesis by regulating cell wall formation and assembly, and/or growth polarization.</text>
</comment>
<evidence type="ECO:0000256" key="12">
    <source>
        <dbReference type="SAM" id="SignalP"/>
    </source>
</evidence>
<gene>
    <name evidence="14" type="ORF">O6P43_013374</name>
</gene>
<sequence>MAKNLSKQASGCFLFCSLLISFVTFSSALSDAEVSFIARRQLSSLKENEDLPDNLENEINIKETFANERLKRAYIALQAWKKAIYSDPFNTTANWVGPDVCSYNGVFCEEALDDPKLSVVAGVDLNHGDIAGYLPVELGLLTDVALFHINSNRFCGIIPKSMSRLTLMYEFDISNNRFVGSFPLLVLEWPSVKYIDIRFNDFEGPLPPQIFEKDLDALFLNNNRFSSIIPDTLGKSKVSVVSFAHNKFIGCIPKTIGNMVNTLNEIVFLGNNFTGCFPQEIGLLGNVTVFDASHNEFIGVLPKTFSGLKSLETMDIAYNKLIGYVPETICKLPNLANFTFSDNYFNGEAQACMPSTKGKVVLDDFNNCLPGRPKQKSTKQCFPVVTRPVDCSKNCGRWWPHQKW</sequence>
<keyword evidence="3" id="KW-0964">Secreted</keyword>
<keyword evidence="7" id="KW-0325">Glycoprotein</keyword>
<dbReference type="PANTHER" id="PTHR32093">
    <property type="entry name" value="LEUCINE-RICH REPEAT EXTENSIN-LIKE PROTEIN 3-RELATED"/>
    <property type="match status" value="1"/>
</dbReference>
<dbReference type="PANTHER" id="PTHR32093:SF124">
    <property type="entry name" value="POLLEN-SPECIFIC LEUCINE-RICH REPEAT EXTENSIN-LIKE PROTEIN 1"/>
    <property type="match status" value="1"/>
</dbReference>
<keyword evidence="5 12" id="KW-0732">Signal</keyword>
<keyword evidence="8" id="KW-0379">Hydroxylation</keyword>
<feature type="domain" description="Leucine-rich repeat-containing N-terminal plant-type" evidence="13">
    <location>
        <begin position="76"/>
        <end position="108"/>
    </location>
</feature>
<evidence type="ECO:0000256" key="3">
    <source>
        <dbReference type="ARBA" id="ARBA00022525"/>
    </source>
</evidence>
<accession>A0AAD7M608</accession>
<evidence type="ECO:0000256" key="5">
    <source>
        <dbReference type="ARBA" id="ARBA00022729"/>
    </source>
</evidence>
<evidence type="ECO:0000256" key="9">
    <source>
        <dbReference type="ARBA" id="ARBA00023316"/>
    </source>
</evidence>
<dbReference type="InterPro" id="IPR051582">
    <property type="entry name" value="LRR_extensin-like_regulator"/>
</dbReference>
<comment type="caution">
    <text evidence="14">The sequence shown here is derived from an EMBL/GenBank/DDBJ whole genome shotgun (WGS) entry which is preliminary data.</text>
</comment>
<evidence type="ECO:0000256" key="7">
    <source>
        <dbReference type="ARBA" id="ARBA00023180"/>
    </source>
</evidence>
<evidence type="ECO:0000313" key="15">
    <source>
        <dbReference type="Proteomes" id="UP001163823"/>
    </source>
</evidence>